<dbReference type="AlphaFoldDB" id="A0A9X9LPD0"/>
<feature type="non-terminal residue" evidence="2">
    <location>
        <position position="70"/>
    </location>
</feature>
<feature type="region of interest" description="Disordered" evidence="1">
    <location>
        <begin position="46"/>
        <end position="70"/>
    </location>
</feature>
<proteinExistence type="predicted"/>
<comment type="caution">
    <text evidence="2">The sequence shown here is derived from an EMBL/GenBank/DDBJ whole genome shotgun (WGS) entry which is preliminary data.</text>
</comment>
<accession>A0A9X9LPD0</accession>
<evidence type="ECO:0000256" key="1">
    <source>
        <dbReference type="SAM" id="MobiDB-lite"/>
    </source>
</evidence>
<dbReference type="EMBL" id="CYRY02010071">
    <property type="protein sequence ID" value="VCW78193.1"/>
    <property type="molecule type" value="Genomic_DNA"/>
</dbReference>
<reference evidence="2 3" key="1">
    <citation type="submission" date="2018-10" db="EMBL/GenBank/DDBJ databases">
        <authorList>
            <person name="Ekblom R."/>
            <person name="Jareborg N."/>
        </authorList>
    </citation>
    <scope>NUCLEOTIDE SEQUENCE [LARGE SCALE GENOMIC DNA]</scope>
    <source>
        <tissue evidence="2">Muscle</tissue>
    </source>
</reference>
<keyword evidence="3" id="KW-1185">Reference proteome</keyword>
<organism evidence="2 3">
    <name type="scientific">Gulo gulo</name>
    <name type="common">Wolverine</name>
    <name type="synonym">Gluton</name>
    <dbReference type="NCBI Taxonomy" id="48420"/>
    <lineage>
        <taxon>Eukaryota</taxon>
        <taxon>Metazoa</taxon>
        <taxon>Chordata</taxon>
        <taxon>Craniata</taxon>
        <taxon>Vertebrata</taxon>
        <taxon>Euteleostomi</taxon>
        <taxon>Mammalia</taxon>
        <taxon>Eutheria</taxon>
        <taxon>Laurasiatheria</taxon>
        <taxon>Carnivora</taxon>
        <taxon>Caniformia</taxon>
        <taxon>Musteloidea</taxon>
        <taxon>Mustelidae</taxon>
        <taxon>Guloninae</taxon>
        <taxon>Gulo</taxon>
    </lineage>
</organism>
<feature type="compositionally biased region" description="Basic residues" evidence="1">
    <location>
        <begin position="52"/>
        <end position="70"/>
    </location>
</feature>
<sequence>MDGSENSSCNTAETPVCKGSLGLVGTMRGHRAPVMVTDWGYQRNMRPELVHKNKKRPNSLYKQRNKNTPK</sequence>
<evidence type="ECO:0000313" key="2">
    <source>
        <dbReference type="EMBL" id="VCW78193.1"/>
    </source>
</evidence>
<name>A0A9X9LPD0_GULGU</name>
<protein>
    <submittedName>
        <fullName evidence="2">Uncharacterized protein</fullName>
    </submittedName>
</protein>
<evidence type="ECO:0000313" key="3">
    <source>
        <dbReference type="Proteomes" id="UP000269945"/>
    </source>
</evidence>
<gene>
    <name evidence="2" type="ORF">BN2614_LOCUS2</name>
</gene>
<dbReference type="Proteomes" id="UP000269945">
    <property type="component" value="Unassembled WGS sequence"/>
</dbReference>